<proteinExistence type="predicted"/>
<evidence type="ECO:0000313" key="4">
    <source>
        <dbReference type="EMBL" id="MBB4036077.1"/>
    </source>
</evidence>
<feature type="chain" id="PRO_5032414998" description="Outer membrane protein beta-barrel domain-containing protein" evidence="2">
    <location>
        <begin position="20"/>
        <end position="218"/>
    </location>
</feature>
<dbReference type="Pfam" id="PF13505">
    <property type="entry name" value="OMP_b-brl"/>
    <property type="match status" value="1"/>
</dbReference>
<accession>A0A840CJ48</accession>
<protein>
    <recommendedName>
        <fullName evidence="3">Outer membrane protein beta-barrel domain-containing protein</fullName>
    </recommendedName>
</protein>
<evidence type="ECO:0000256" key="2">
    <source>
        <dbReference type="SAM" id="SignalP"/>
    </source>
</evidence>
<comment type="caution">
    <text evidence="4">The sequence shown here is derived from an EMBL/GenBank/DDBJ whole genome shotgun (WGS) entry which is preliminary data.</text>
</comment>
<reference evidence="4 5" key="1">
    <citation type="submission" date="2020-08" db="EMBL/GenBank/DDBJ databases">
        <title>Genomic Encyclopedia of Type Strains, Phase IV (KMG-IV): sequencing the most valuable type-strain genomes for metagenomic binning, comparative biology and taxonomic classification.</title>
        <authorList>
            <person name="Goeker M."/>
        </authorList>
    </citation>
    <scope>NUCLEOTIDE SEQUENCE [LARGE SCALE GENOMIC DNA]</scope>
    <source>
        <strain evidence="4 5">DSM 104969</strain>
    </source>
</reference>
<dbReference type="InterPro" id="IPR027385">
    <property type="entry name" value="Beta-barrel_OMP"/>
</dbReference>
<organism evidence="4 5">
    <name type="scientific">Dysgonomonas hofstadii</name>
    <dbReference type="NCBI Taxonomy" id="637886"/>
    <lineage>
        <taxon>Bacteria</taxon>
        <taxon>Pseudomonadati</taxon>
        <taxon>Bacteroidota</taxon>
        <taxon>Bacteroidia</taxon>
        <taxon>Bacteroidales</taxon>
        <taxon>Dysgonomonadaceae</taxon>
        <taxon>Dysgonomonas</taxon>
    </lineage>
</organism>
<dbReference type="Proteomes" id="UP000555103">
    <property type="component" value="Unassembled WGS sequence"/>
</dbReference>
<name>A0A840CJ48_9BACT</name>
<dbReference type="InterPro" id="IPR011250">
    <property type="entry name" value="OMP/PagP_B-barrel"/>
</dbReference>
<keyword evidence="1 2" id="KW-0732">Signal</keyword>
<dbReference type="EMBL" id="JACIEP010000006">
    <property type="protein sequence ID" value="MBB4036077.1"/>
    <property type="molecule type" value="Genomic_DNA"/>
</dbReference>
<feature type="signal peptide" evidence="2">
    <location>
        <begin position="1"/>
        <end position="19"/>
    </location>
</feature>
<keyword evidence="5" id="KW-1185">Reference proteome</keyword>
<evidence type="ECO:0000256" key="1">
    <source>
        <dbReference type="ARBA" id="ARBA00022729"/>
    </source>
</evidence>
<dbReference type="AlphaFoldDB" id="A0A840CJ48"/>
<evidence type="ECO:0000259" key="3">
    <source>
        <dbReference type="Pfam" id="PF13505"/>
    </source>
</evidence>
<dbReference type="SUPFAM" id="SSF56925">
    <property type="entry name" value="OMPA-like"/>
    <property type="match status" value="1"/>
</dbReference>
<sequence>MKARIIFLVLLLGSIQINAQEGHKLNTGIDMSFGLHYFNSEKNNPVVAGFSVGYEYDFVFFFGIEAGFRFGGFNQKVNYPDPNLGVNELDDPNKNVHSKDIYRGTYWAPYIAPKIYLPIGYDESKDRPRFVYIENRLSYGRMNLNLDKIEDMQGSAHKYRLQYEIRAGYQFPVSDRWAINCWLGYNTFDFSRIKPEVMKFKNTTPIQVGIGFNYIIKQ</sequence>
<dbReference type="RefSeq" id="WP_183306992.1">
    <property type="nucleotide sequence ID" value="NZ_JACIEP010000006.1"/>
</dbReference>
<gene>
    <name evidence="4" type="ORF">GGR21_001978</name>
</gene>
<feature type="domain" description="Outer membrane protein beta-barrel" evidence="3">
    <location>
        <begin position="7"/>
        <end position="213"/>
    </location>
</feature>
<evidence type="ECO:0000313" key="5">
    <source>
        <dbReference type="Proteomes" id="UP000555103"/>
    </source>
</evidence>